<dbReference type="EMBL" id="CP039631">
    <property type="protein sequence ID" value="QCG65288.1"/>
    <property type="molecule type" value="Genomic_DNA"/>
</dbReference>
<reference evidence="2" key="1">
    <citation type="submission" date="2019-04" db="EMBL/GenBank/DDBJ databases">
        <title>Complete genome sequence of Pseudomonas veronii strain PVy, a versatile degrader capable of using multiple contaminants as sole carbon sources.</title>
        <authorList>
            <person name="Lopez-Echartea E."/>
            <person name="Ridl J."/>
            <person name="Pajer P."/>
            <person name="Strejcek M."/>
            <person name="Suman J."/>
            <person name="Uhlik O."/>
        </authorList>
    </citation>
    <scope>NUCLEOTIDE SEQUENCE [LARGE SCALE GENOMIC DNA]</scope>
    <source>
        <strain evidence="2">Pvy</strain>
    </source>
</reference>
<name>A0A4P7Y4N8_PSEVE</name>
<protein>
    <submittedName>
        <fullName evidence="1">Uncharacterized protein</fullName>
    </submittedName>
</protein>
<dbReference type="Proteomes" id="UP000298274">
    <property type="component" value="Chromosome"/>
</dbReference>
<evidence type="ECO:0000313" key="1">
    <source>
        <dbReference type="EMBL" id="QCG65288.1"/>
    </source>
</evidence>
<proteinExistence type="predicted"/>
<evidence type="ECO:0000313" key="2">
    <source>
        <dbReference type="Proteomes" id="UP000298274"/>
    </source>
</evidence>
<gene>
    <name evidence="1" type="ORF">E4167_07960</name>
</gene>
<sequence>MDNLQNSVWDKASEKLKQSVAAMPVGKESKIRDLIGEVTWTPLERKTRHRLGKHVRANLDHYGLVFVRKAGSIAVYKKSTV</sequence>
<dbReference type="AlphaFoldDB" id="A0A4P7Y4N8"/>
<dbReference type="RefSeq" id="WP_133752996.1">
    <property type="nucleotide sequence ID" value="NZ_CP039631.3"/>
</dbReference>
<accession>A0A4P7Y4N8</accession>
<organism evidence="1 2">
    <name type="scientific">Pseudomonas veronii</name>
    <dbReference type="NCBI Taxonomy" id="76761"/>
    <lineage>
        <taxon>Bacteria</taxon>
        <taxon>Pseudomonadati</taxon>
        <taxon>Pseudomonadota</taxon>
        <taxon>Gammaproteobacteria</taxon>
        <taxon>Pseudomonadales</taxon>
        <taxon>Pseudomonadaceae</taxon>
        <taxon>Pseudomonas</taxon>
    </lineage>
</organism>